<reference evidence="1" key="1">
    <citation type="submission" date="2017-04" db="EMBL/GenBank/DDBJ databases">
        <authorList>
            <person name="Varghese N."/>
            <person name="Submissions S."/>
        </authorList>
    </citation>
    <scope>NUCLEOTIDE SEQUENCE</scope>
    <source>
        <strain evidence="1">WTE2008</strain>
    </source>
</reference>
<dbReference type="Proteomes" id="UP000192328">
    <property type="component" value="Unassembled WGS sequence"/>
</dbReference>
<gene>
    <name evidence="1" type="ORF">SAMN06297397_0584</name>
</gene>
<dbReference type="EMBL" id="FWXZ01000001">
    <property type="protein sequence ID" value="SMC39496.1"/>
    <property type="molecule type" value="Genomic_DNA"/>
</dbReference>
<evidence type="ECO:0000313" key="2">
    <source>
        <dbReference type="Proteomes" id="UP000192328"/>
    </source>
</evidence>
<comment type="caution">
    <text evidence="1">The sequence shown here is derived from an EMBL/GenBank/DDBJ whole genome shotgun (WGS) entry which is preliminary data.</text>
</comment>
<keyword evidence="2" id="KW-1185">Reference proteome</keyword>
<evidence type="ECO:0000313" key="1">
    <source>
        <dbReference type="EMBL" id="SMC39496.1"/>
    </source>
</evidence>
<protein>
    <submittedName>
        <fullName evidence="1">Uncharacterized protein</fullName>
    </submittedName>
</protein>
<sequence length="124" mass="14491">MPEDYTSLVTAMKALTQASAVTSEPDKVLKVAEDGWNTRPDADSYGEIYLEFEAGSLDGDNRKKDRAFEGSMDLYSRKRDGEGWPALIEQTLTEYCDNCWRLDLHEYETETRMFRWEWVFQIEE</sequence>
<accession>A0AC61PIQ7</accession>
<name>A0AC61PIQ7_9FIRM</name>
<organism evidence="1 2">
    <name type="scientific">Aristaeella lactis</name>
    <dbReference type="NCBI Taxonomy" id="3046383"/>
    <lineage>
        <taxon>Bacteria</taxon>
        <taxon>Bacillati</taxon>
        <taxon>Bacillota</taxon>
        <taxon>Clostridia</taxon>
        <taxon>Eubacteriales</taxon>
        <taxon>Aristaeellaceae</taxon>
        <taxon>Aristaeella</taxon>
    </lineage>
</organism>
<proteinExistence type="predicted"/>